<keyword evidence="2" id="KW-0689">Ribosomal protein</keyword>
<keyword evidence="2" id="KW-0934">Plastid</keyword>
<organism evidence="2">
    <name type="scientific">Digenea simplex</name>
    <name type="common">Marine red alga</name>
    <name type="synonym">Conferva simplex</name>
    <dbReference type="NCBI Taxonomy" id="945030"/>
    <lineage>
        <taxon>Eukaryota</taxon>
        <taxon>Rhodophyta</taxon>
        <taxon>Florideophyceae</taxon>
        <taxon>Rhodymeniophycidae</taxon>
        <taxon>Ceramiales</taxon>
        <taxon>Rhodomelaceae</taxon>
        <taxon>Polysiphonioideae</taxon>
        <taxon>Digenea</taxon>
    </lineage>
</organism>
<dbReference type="InterPro" id="IPR003029">
    <property type="entry name" value="S1_domain"/>
</dbReference>
<reference evidence="2" key="1">
    <citation type="journal article" date="2017" name="J. Phycol.">
        <title>Analysis of chloroplast genomes and a supermatrix inform reclassification of the Rhodomelaceae (Rhodophyta).</title>
        <authorList>
            <person name="Diaz-Tapia P."/>
            <person name="Maggs C.A."/>
            <person name="West J.A."/>
            <person name="Verbruggen H."/>
        </authorList>
    </citation>
    <scope>NUCLEOTIDE SEQUENCE</scope>
    <source>
        <strain evidence="2">PD1820</strain>
    </source>
</reference>
<dbReference type="RefSeq" id="YP_009399808.1">
    <property type="nucleotide sequence ID" value="NC_035298.1"/>
</dbReference>
<keyword evidence="2" id="KW-0150">Chloroplast</keyword>
<dbReference type="PANTHER" id="PTHR47559">
    <property type="entry name" value="OS03G0844900 PROTEIN"/>
    <property type="match status" value="1"/>
</dbReference>
<feature type="domain" description="S1 motif" evidence="1">
    <location>
        <begin position="190"/>
        <end position="258"/>
    </location>
</feature>
<feature type="domain" description="S1 motif" evidence="1">
    <location>
        <begin position="105"/>
        <end position="176"/>
    </location>
</feature>
<proteinExistence type="predicted"/>
<dbReference type="InterPro" id="IPR012340">
    <property type="entry name" value="NA-bd_OB-fold"/>
</dbReference>
<dbReference type="InterPro" id="IPR035104">
    <property type="entry name" value="Ribosomal_protein_S1-like"/>
</dbReference>
<sequence length="261" mass="29972">MNQFATILKRYKYILNKGDIVAGTILHEEYSGFLVNIGTKLGGYLPKEEITITSKNKHNHSISLLNITREFFLLTTNVHTKQSVLSIKRLEYIRAWKRIKQIYSEDILFKLQIQYINKGGFITYLEGIQGFIPKSHIDFNKMQITEISKKSIQGKNIECKLLTAIEQKNQVILSNKSAIFTLCPHRFKLGEIVYGKIVFIKSYGLFLSIYGVNALLHISEIGSIYIKNINLVFKTGTLIKVKILHINSKQGKIFVSRRSIE</sequence>
<name>A0A1Z1MU42_DIGSM</name>
<dbReference type="SMART" id="SM00316">
    <property type="entry name" value="S1"/>
    <property type="match status" value="3"/>
</dbReference>
<protein>
    <submittedName>
        <fullName evidence="2">Ribosomal protein S1</fullName>
    </submittedName>
</protein>
<dbReference type="PANTHER" id="PTHR47559:SF1">
    <property type="entry name" value="OS03G0844900 PROTEIN"/>
    <property type="match status" value="1"/>
</dbReference>
<evidence type="ECO:0000259" key="1">
    <source>
        <dbReference type="PROSITE" id="PS50126"/>
    </source>
</evidence>
<dbReference type="Pfam" id="PF00575">
    <property type="entry name" value="S1"/>
    <property type="match status" value="2"/>
</dbReference>
<dbReference type="AlphaFoldDB" id="A0A1Z1MU42"/>
<accession>A0A1Z1MU42</accession>
<dbReference type="Gene3D" id="2.40.50.140">
    <property type="entry name" value="Nucleic acid-binding proteins"/>
    <property type="match status" value="3"/>
</dbReference>
<geneLocation type="chloroplast" evidence="2"/>
<dbReference type="SUPFAM" id="SSF50249">
    <property type="entry name" value="Nucleic acid-binding proteins"/>
    <property type="match status" value="3"/>
</dbReference>
<keyword evidence="2" id="KW-0687">Ribonucleoprotein</keyword>
<dbReference type="EMBL" id="MF101465">
    <property type="protein sequence ID" value="ARW69627.1"/>
    <property type="molecule type" value="Genomic_DNA"/>
</dbReference>
<dbReference type="PRINTS" id="PR00681">
    <property type="entry name" value="RIBOSOMALS1"/>
</dbReference>
<dbReference type="GO" id="GO:0003676">
    <property type="term" value="F:nucleic acid binding"/>
    <property type="evidence" value="ECO:0007669"/>
    <property type="project" value="InterPro"/>
</dbReference>
<feature type="domain" description="S1 motif" evidence="1">
    <location>
        <begin position="18"/>
        <end position="88"/>
    </location>
</feature>
<dbReference type="GeneID" id="33362327"/>
<dbReference type="GO" id="GO:0005840">
    <property type="term" value="C:ribosome"/>
    <property type="evidence" value="ECO:0007669"/>
    <property type="project" value="UniProtKB-KW"/>
</dbReference>
<dbReference type="PROSITE" id="PS50126">
    <property type="entry name" value="S1"/>
    <property type="match status" value="3"/>
</dbReference>
<evidence type="ECO:0000313" key="2">
    <source>
        <dbReference type="EMBL" id="ARW69627.1"/>
    </source>
</evidence>
<gene>
    <name evidence="2" type="primary">rps1</name>
</gene>
<dbReference type="InterPro" id="IPR052757">
    <property type="entry name" value="Ribosomal_protein_S1"/>
</dbReference>